<dbReference type="InterPro" id="IPR003661">
    <property type="entry name" value="HisK_dim/P_dom"/>
</dbReference>
<dbReference type="Gene3D" id="3.30.565.10">
    <property type="entry name" value="Histidine kinase-like ATPase, C-terminal domain"/>
    <property type="match status" value="1"/>
</dbReference>
<keyword evidence="11" id="KW-1185">Reference proteome</keyword>
<dbReference type="SUPFAM" id="SSF47384">
    <property type="entry name" value="Homodimeric domain of signal transducing histidine kinase"/>
    <property type="match status" value="1"/>
</dbReference>
<comment type="catalytic activity">
    <reaction evidence="1">
        <text>ATP + protein L-histidine = ADP + protein N-phospho-L-histidine.</text>
        <dbReference type="EC" id="2.7.13.3"/>
    </reaction>
</comment>
<keyword evidence="7 8" id="KW-1133">Transmembrane helix</keyword>
<keyword evidence="3" id="KW-0597">Phosphoprotein</keyword>
<keyword evidence="8" id="KW-0472">Membrane</keyword>
<keyword evidence="4" id="KW-0808">Transferase</keyword>
<sequence length="406" mass="45059">MPEPDRAPLWDLTQQSRANLLTALLPMLLSVALIVAAFLPARRTLTYNDVAWNTTSYQQLLTTLVHYAAVEVQATVAPAQLDEERRRVVQLLDGAQDRYPHLQEREQEAQVQLRNIRPLIDQRTPQATQEALRIAVELDAANSQFQEGLGRSLQLELRGLESTMLLAGLISGLMGSVLILAALNRAGHERRSREHSETQQREALGMAAHELRRPMQALLLATEALRHTDNLRAREKLLRSIEDAAEQLASRSELEQLDARYVRMTGAPAPTDLTALVARHENLRVRVRRPSAPLLWTVDAAQVQQIIENLVENACKYSSGPVTVTLDPPSATWGPVIRVTDHGPGLHPSLHEQAFQIGTRLATHVPGRGLGLPLSRRLAQVNRAEITLHDTPGGGLDVRVAFHRTD</sequence>
<evidence type="ECO:0000256" key="7">
    <source>
        <dbReference type="ARBA" id="ARBA00022989"/>
    </source>
</evidence>
<evidence type="ECO:0000256" key="1">
    <source>
        <dbReference type="ARBA" id="ARBA00000085"/>
    </source>
</evidence>
<evidence type="ECO:0000313" key="11">
    <source>
        <dbReference type="Proteomes" id="UP000604341"/>
    </source>
</evidence>
<dbReference type="InterPro" id="IPR005467">
    <property type="entry name" value="His_kinase_dom"/>
</dbReference>
<dbReference type="PANTHER" id="PTHR45436:SF5">
    <property type="entry name" value="SENSOR HISTIDINE KINASE TRCS"/>
    <property type="match status" value="1"/>
</dbReference>
<dbReference type="EMBL" id="BMPE01000013">
    <property type="protein sequence ID" value="GGL11669.1"/>
    <property type="molecule type" value="Genomic_DNA"/>
</dbReference>
<dbReference type="EC" id="2.7.13.3" evidence="2"/>
<evidence type="ECO:0000259" key="9">
    <source>
        <dbReference type="PROSITE" id="PS50109"/>
    </source>
</evidence>
<dbReference type="SMART" id="SM00387">
    <property type="entry name" value="HATPase_c"/>
    <property type="match status" value="1"/>
</dbReference>
<evidence type="ECO:0000256" key="8">
    <source>
        <dbReference type="SAM" id="Phobius"/>
    </source>
</evidence>
<feature type="transmembrane region" description="Helical" evidence="8">
    <location>
        <begin position="20"/>
        <end position="39"/>
    </location>
</feature>
<evidence type="ECO:0000256" key="3">
    <source>
        <dbReference type="ARBA" id="ARBA00022553"/>
    </source>
</evidence>
<keyword evidence="6" id="KW-0418">Kinase</keyword>
<comment type="caution">
    <text evidence="10">The sequence shown here is derived from an EMBL/GenBank/DDBJ whole genome shotgun (WGS) entry which is preliminary data.</text>
</comment>
<dbReference type="CDD" id="cd00082">
    <property type="entry name" value="HisKA"/>
    <property type="match status" value="1"/>
</dbReference>
<accession>A0ABQ2FNJ3</accession>
<dbReference type="RefSeq" id="WP_189070067.1">
    <property type="nucleotide sequence ID" value="NZ_BMPE01000013.1"/>
</dbReference>
<feature type="domain" description="Histidine kinase" evidence="9">
    <location>
        <begin position="206"/>
        <end position="406"/>
    </location>
</feature>
<name>A0ABQ2FNJ3_9DEIO</name>
<evidence type="ECO:0000256" key="5">
    <source>
        <dbReference type="ARBA" id="ARBA00022692"/>
    </source>
</evidence>
<dbReference type="InterPro" id="IPR036097">
    <property type="entry name" value="HisK_dim/P_sf"/>
</dbReference>
<protein>
    <recommendedName>
        <fullName evidence="2">histidine kinase</fullName>
        <ecNumber evidence="2">2.7.13.3</ecNumber>
    </recommendedName>
</protein>
<dbReference type="InterPro" id="IPR003594">
    <property type="entry name" value="HATPase_dom"/>
</dbReference>
<dbReference type="Proteomes" id="UP000604341">
    <property type="component" value="Unassembled WGS sequence"/>
</dbReference>
<organism evidence="10 11">
    <name type="scientific">Deinococcus radiotolerans</name>
    <dbReference type="NCBI Taxonomy" id="1309407"/>
    <lineage>
        <taxon>Bacteria</taxon>
        <taxon>Thermotogati</taxon>
        <taxon>Deinococcota</taxon>
        <taxon>Deinococci</taxon>
        <taxon>Deinococcales</taxon>
        <taxon>Deinococcaceae</taxon>
        <taxon>Deinococcus</taxon>
    </lineage>
</organism>
<dbReference type="Pfam" id="PF02518">
    <property type="entry name" value="HATPase_c"/>
    <property type="match status" value="1"/>
</dbReference>
<dbReference type="PROSITE" id="PS50109">
    <property type="entry name" value="HIS_KIN"/>
    <property type="match status" value="1"/>
</dbReference>
<gene>
    <name evidence="10" type="ORF">GCM10010844_32850</name>
</gene>
<proteinExistence type="predicted"/>
<feature type="transmembrane region" description="Helical" evidence="8">
    <location>
        <begin position="164"/>
        <end position="183"/>
    </location>
</feature>
<evidence type="ECO:0000256" key="2">
    <source>
        <dbReference type="ARBA" id="ARBA00012438"/>
    </source>
</evidence>
<keyword evidence="5 8" id="KW-0812">Transmembrane</keyword>
<dbReference type="PANTHER" id="PTHR45436">
    <property type="entry name" value="SENSOR HISTIDINE KINASE YKOH"/>
    <property type="match status" value="1"/>
</dbReference>
<reference evidence="11" key="1">
    <citation type="journal article" date="2019" name="Int. J. Syst. Evol. Microbiol.">
        <title>The Global Catalogue of Microorganisms (GCM) 10K type strain sequencing project: providing services to taxonomists for standard genome sequencing and annotation.</title>
        <authorList>
            <consortium name="The Broad Institute Genomics Platform"/>
            <consortium name="The Broad Institute Genome Sequencing Center for Infectious Disease"/>
            <person name="Wu L."/>
            <person name="Ma J."/>
        </authorList>
    </citation>
    <scope>NUCLEOTIDE SEQUENCE [LARGE SCALE GENOMIC DNA]</scope>
    <source>
        <strain evidence="11">JCM 19173</strain>
    </source>
</reference>
<dbReference type="InterPro" id="IPR036890">
    <property type="entry name" value="HATPase_C_sf"/>
</dbReference>
<evidence type="ECO:0000313" key="10">
    <source>
        <dbReference type="EMBL" id="GGL11669.1"/>
    </source>
</evidence>
<dbReference type="InterPro" id="IPR050428">
    <property type="entry name" value="TCS_sensor_his_kinase"/>
</dbReference>
<dbReference type="SUPFAM" id="SSF55874">
    <property type="entry name" value="ATPase domain of HSP90 chaperone/DNA topoisomerase II/histidine kinase"/>
    <property type="match status" value="1"/>
</dbReference>
<evidence type="ECO:0000256" key="6">
    <source>
        <dbReference type="ARBA" id="ARBA00022777"/>
    </source>
</evidence>
<evidence type="ECO:0000256" key="4">
    <source>
        <dbReference type="ARBA" id="ARBA00022679"/>
    </source>
</evidence>
<dbReference type="Gene3D" id="1.10.287.130">
    <property type="match status" value="1"/>
</dbReference>